<protein>
    <submittedName>
        <fullName evidence="5">SMP-30/gluconolactonase/LRE family protein</fullName>
    </submittedName>
</protein>
<dbReference type="Pfam" id="PF03088">
    <property type="entry name" value="Str_synth"/>
    <property type="match status" value="1"/>
</dbReference>
<gene>
    <name evidence="5" type="ORF">ACFQS1_24215</name>
</gene>
<dbReference type="SUPFAM" id="SSF63829">
    <property type="entry name" value="Calcium-dependent phosphotriesterase"/>
    <property type="match status" value="1"/>
</dbReference>
<evidence type="ECO:0000313" key="6">
    <source>
        <dbReference type="Proteomes" id="UP001596548"/>
    </source>
</evidence>
<reference evidence="6" key="1">
    <citation type="journal article" date="2019" name="Int. J. Syst. Evol. Microbiol.">
        <title>The Global Catalogue of Microorganisms (GCM) 10K type strain sequencing project: providing services to taxonomists for standard genome sequencing and annotation.</title>
        <authorList>
            <consortium name="The Broad Institute Genomics Platform"/>
            <consortium name="The Broad Institute Genome Sequencing Center for Infectious Disease"/>
            <person name="Wu L."/>
            <person name="Ma J."/>
        </authorList>
    </citation>
    <scope>NUCLEOTIDE SEQUENCE [LARGE SCALE GENOMIC DNA]</scope>
    <source>
        <strain evidence="6">XZYJT-10</strain>
    </source>
</reference>
<evidence type="ECO:0000256" key="2">
    <source>
        <dbReference type="ARBA" id="ARBA00022553"/>
    </source>
</evidence>
<evidence type="ECO:0000256" key="3">
    <source>
        <dbReference type="ARBA" id="ARBA00023180"/>
    </source>
</evidence>
<accession>A0ABW2HZN6</accession>
<dbReference type="Gene3D" id="2.120.10.30">
    <property type="entry name" value="TolB, C-terminal domain"/>
    <property type="match status" value="1"/>
</dbReference>
<dbReference type="PANTHER" id="PTHR10426:SF88">
    <property type="entry name" value="ADIPOCYTE PLASMA MEMBRANE-ASSOCIATED PROTEIN HEMOMUCIN-RELATED"/>
    <property type="match status" value="1"/>
</dbReference>
<dbReference type="EMBL" id="JBHTBJ010000019">
    <property type="protein sequence ID" value="MFC7277109.1"/>
    <property type="molecule type" value="Genomic_DNA"/>
</dbReference>
<dbReference type="Pfam" id="PF20067">
    <property type="entry name" value="SSL_N"/>
    <property type="match status" value="1"/>
</dbReference>
<dbReference type="InterPro" id="IPR011042">
    <property type="entry name" value="6-blade_b-propeller_TolB-like"/>
</dbReference>
<keyword evidence="6" id="KW-1185">Reference proteome</keyword>
<evidence type="ECO:0000256" key="1">
    <source>
        <dbReference type="ARBA" id="ARBA00009191"/>
    </source>
</evidence>
<feature type="domain" description="Strictosidine synthase conserved region" evidence="4">
    <location>
        <begin position="98"/>
        <end position="178"/>
    </location>
</feature>
<sequence>MDFRVIRVPGRGAEDVVVAADGAVFTGTEDGVIHRVDPASGRAEAVADTGGRPLGIELLPGGRLLVCDARRGLLSVDPSDGTVDTLAGDMLFCNNAAVATDGTVYFSDSSTVHPIDRWKAEMVEQTRTGRLLRRTPDGAVTVLRDGLSFANGVALASDESFVAVAESAARTVARHWLADGRDDFLVEDLPGYPDNIARGSDGLIWVSIASPKDALVERLQRGPMWIRRGVTRIPDPMQPAPKRTIRAQAYDNEGKLIHDVSVDSPDFHMVTGVREHDGRLWLGSLHEPAIAVLTVPGRQRQ</sequence>
<proteinExistence type="inferred from homology"/>
<evidence type="ECO:0000259" key="4">
    <source>
        <dbReference type="Pfam" id="PF03088"/>
    </source>
</evidence>
<dbReference type="Proteomes" id="UP001596548">
    <property type="component" value="Unassembled WGS sequence"/>
</dbReference>
<organism evidence="5 6">
    <name type="scientific">Paractinoplanes rhizophilus</name>
    <dbReference type="NCBI Taxonomy" id="1416877"/>
    <lineage>
        <taxon>Bacteria</taxon>
        <taxon>Bacillati</taxon>
        <taxon>Actinomycetota</taxon>
        <taxon>Actinomycetes</taxon>
        <taxon>Micromonosporales</taxon>
        <taxon>Micromonosporaceae</taxon>
        <taxon>Paractinoplanes</taxon>
    </lineage>
</organism>
<dbReference type="PANTHER" id="PTHR10426">
    <property type="entry name" value="STRICTOSIDINE SYNTHASE-RELATED"/>
    <property type="match status" value="1"/>
</dbReference>
<comment type="caution">
    <text evidence="5">The sequence shown here is derived from an EMBL/GenBank/DDBJ whole genome shotgun (WGS) entry which is preliminary data.</text>
</comment>
<comment type="similarity">
    <text evidence="1">Belongs to the strictosidine synthase family.</text>
</comment>
<keyword evidence="2" id="KW-0597">Phosphoprotein</keyword>
<evidence type="ECO:0000313" key="5">
    <source>
        <dbReference type="EMBL" id="MFC7277109.1"/>
    </source>
</evidence>
<keyword evidence="3" id="KW-0325">Glycoprotein</keyword>
<name>A0ABW2HZN6_9ACTN</name>
<dbReference type="RefSeq" id="WP_378972278.1">
    <property type="nucleotide sequence ID" value="NZ_JBHTBJ010000019.1"/>
</dbReference>
<dbReference type="InterPro" id="IPR018119">
    <property type="entry name" value="Strictosidine_synth_cons-reg"/>
</dbReference>